<accession>A0A7Y9DZF0</accession>
<feature type="region of interest" description="Disordered" evidence="1">
    <location>
        <begin position="83"/>
        <end position="106"/>
    </location>
</feature>
<keyword evidence="3" id="KW-1185">Reference proteome</keyword>
<sequence>MLALTETAAEAISNILETNEMPEGSGLRIAATPNMAEEGLELSVAPNPAADDTVLEGGGAVIFLEPMAASALDDKVLDVERIPENESDGSGDEYRFAITPQSELQG</sequence>
<organism evidence="2 3">
    <name type="scientific">Actinomycetospora corticicola</name>
    <dbReference type="NCBI Taxonomy" id="663602"/>
    <lineage>
        <taxon>Bacteria</taxon>
        <taxon>Bacillati</taxon>
        <taxon>Actinomycetota</taxon>
        <taxon>Actinomycetes</taxon>
        <taxon>Pseudonocardiales</taxon>
        <taxon>Pseudonocardiaceae</taxon>
        <taxon>Actinomycetospora</taxon>
    </lineage>
</organism>
<protein>
    <submittedName>
        <fullName evidence="2">Fe-S cluster assembly iron-binding protein IscA</fullName>
    </submittedName>
</protein>
<gene>
    <name evidence="2" type="ORF">BJ983_004278</name>
</gene>
<dbReference type="SUPFAM" id="SSF89360">
    <property type="entry name" value="HesB-like domain"/>
    <property type="match status" value="1"/>
</dbReference>
<dbReference type="InterPro" id="IPR035903">
    <property type="entry name" value="HesB-like_dom_sf"/>
</dbReference>
<evidence type="ECO:0000256" key="1">
    <source>
        <dbReference type="SAM" id="MobiDB-lite"/>
    </source>
</evidence>
<dbReference type="RefSeq" id="WP_018330495.1">
    <property type="nucleotide sequence ID" value="NZ_BAABHP010000020.1"/>
</dbReference>
<comment type="caution">
    <text evidence="2">The sequence shown here is derived from an EMBL/GenBank/DDBJ whole genome shotgun (WGS) entry which is preliminary data.</text>
</comment>
<evidence type="ECO:0000313" key="2">
    <source>
        <dbReference type="EMBL" id="NYD38176.1"/>
    </source>
</evidence>
<dbReference type="Gene3D" id="2.60.300.12">
    <property type="entry name" value="HesB-like domain"/>
    <property type="match status" value="1"/>
</dbReference>
<evidence type="ECO:0000313" key="3">
    <source>
        <dbReference type="Proteomes" id="UP000535890"/>
    </source>
</evidence>
<dbReference type="AlphaFoldDB" id="A0A7Y9DZF0"/>
<dbReference type="Proteomes" id="UP000535890">
    <property type="component" value="Unassembled WGS sequence"/>
</dbReference>
<name>A0A7Y9DZF0_9PSEU</name>
<proteinExistence type="predicted"/>
<reference evidence="2 3" key="1">
    <citation type="submission" date="2020-07" db="EMBL/GenBank/DDBJ databases">
        <title>Sequencing the genomes of 1000 actinobacteria strains.</title>
        <authorList>
            <person name="Klenk H.-P."/>
        </authorList>
    </citation>
    <scope>NUCLEOTIDE SEQUENCE [LARGE SCALE GENOMIC DNA]</scope>
    <source>
        <strain evidence="2 3">DSM 45772</strain>
    </source>
</reference>
<dbReference type="EMBL" id="JACCBN010000001">
    <property type="protein sequence ID" value="NYD38176.1"/>
    <property type="molecule type" value="Genomic_DNA"/>
</dbReference>